<dbReference type="Proteomes" id="UP000032427">
    <property type="component" value="Chromosome 1"/>
</dbReference>
<keyword evidence="8" id="KW-1185">Reference proteome</keyword>
<evidence type="ECO:0000256" key="1">
    <source>
        <dbReference type="ARBA" id="ARBA00005854"/>
    </source>
</evidence>
<keyword evidence="3" id="KW-0520">NAD</keyword>
<proteinExistence type="inferred from homology"/>
<keyword evidence="2 4" id="KW-0560">Oxidoreductase</keyword>
<dbReference type="InterPro" id="IPR058205">
    <property type="entry name" value="D-LDH-like"/>
</dbReference>
<protein>
    <submittedName>
        <fullName evidence="7">D-lactate dehydrogenase</fullName>
        <ecNumber evidence="7">1.1.1.28</ecNumber>
    </submittedName>
</protein>
<dbReference type="Pfam" id="PF02826">
    <property type="entry name" value="2-Hacid_dh_C"/>
    <property type="match status" value="1"/>
</dbReference>
<dbReference type="InterPro" id="IPR029752">
    <property type="entry name" value="D-isomer_DH_CS1"/>
</dbReference>
<comment type="similarity">
    <text evidence="1 4">Belongs to the D-isomer specific 2-hydroxyacid dehydrogenase family.</text>
</comment>
<dbReference type="PANTHER" id="PTHR43026">
    <property type="entry name" value="2-HYDROXYACID DEHYDROGENASE HOMOLOG 1-RELATED"/>
    <property type="match status" value="1"/>
</dbReference>
<dbReference type="Gene3D" id="3.40.50.720">
    <property type="entry name" value="NAD(P)-binding Rossmann-like Domain"/>
    <property type="match status" value="2"/>
</dbReference>
<dbReference type="SUPFAM" id="SSF51735">
    <property type="entry name" value="NAD(P)-binding Rossmann-fold domains"/>
    <property type="match status" value="1"/>
</dbReference>
<dbReference type="PROSITE" id="PS00670">
    <property type="entry name" value="D_2_HYDROXYACID_DH_2"/>
    <property type="match status" value="1"/>
</dbReference>
<evidence type="ECO:0000256" key="4">
    <source>
        <dbReference type="RuleBase" id="RU003719"/>
    </source>
</evidence>
<dbReference type="PROSITE" id="PS00065">
    <property type="entry name" value="D_2_HYDROXYACID_DH_1"/>
    <property type="match status" value="1"/>
</dbReference>
<dbReference type="PROSITE" id="PS00671">
    <property type="entry name" value="D_2_HYDROXYACID_DH_3"/>
    <property type="match status" value="1"/>
</dbReference>
<accession>A0A090KHV6</accession>
<dbReference type="HOGENOM" id="CLU_019796_1_1_6"/>
<evidence type="ECO:0000259" key="6">
    <source>
        <dbReference type="Pfam" id="PF02826"/>
    </source>
</evidence>
<dbReference type="KEGG" id="awd:AWOD_I_1050"/>
<dbReference type="FunFam" id="3.40.50.720:FF:000050">
    <property type="entry name" value="D-lactate dehydrogenase"/>
    <property type="match status" value="1"/>
</dbReference>
<dbReference type="InterPro" id="IPR029753">
    <property type="entry name" value="D-isomer_DH_CS"/>
</dbReference>
<dbReference type="Pfam" id="PF00389">
    <property type="entry name" value="2-Hacid_dh"/>
    <property type="match status" value="1"/>
</dbReference>
<dbReference type="PATRIC" id="fig|80852.17.peg.1072"/>
<evidence type="ECO:0000313" key="7">
    <source>
        <dbReference type="EMBL" id="CED71139.1"/>
    </source>
</evidence>
<dbReference type="OrthoDB" id="9805416at2"/>
<organism evidence="7 8">
    <name type="scientific">Aliivibrio wodanis</name>
    <dbReference type="NCBI Taxonomy" id="80852"/>
    <lineage>
        <taxon>Bacteria</taxon>
        <taxon>Pseudomonadati</taxon>
        <taxon>Pseudomonadota</taxon>
        <taxon>Gammaproteobacteria</taxon>
        <taxon>Vibrionales</taxon>
        <taxon>Vibrionaceae</taxon>
        <taxon>Aliivibrio</taxon>
    </lineage>
</organism>
<dbReference type="STRING" id="80852.AWOD_I_1050"/>
<dbReference type="GO" id="GO:0051287">
    <property type="term" value="F:NAD binding"/>
    <property type="evidence" value="ECO:0007669"/>
    <property type="project" value="InterPro"/>
</dbReference>
<name>A0A090KHV6_9GAMM</name>
<feature type="domain" description="D-isomer specific 2-hydroxyacid dehydrogenase catalytic" evidence="5">
    <location>
        <begin position="9"/>
        <end position="327"/>
    </location>
</feature>
<evidence type="ECO:0000313" key="8">
    <source>
        <dbReference type="Proteomes" id="UP000032427"/>
    </source>
</evidence>
<gene>
    <name evidence="7" type="primary">ldhA</name>
    <name evidence="7" type="ORF">AWOD_I_1050</name>
</gene>
<sequence length="331" mass="36429">MKIAMFSTKSYDETSFNSINQKYQFECQYFNFQLTESTAPIADGADVICAFVNDDLSAPVLVKLAKQGTKLIAMRCAGFDRVDLDTAKELGLQVVRVPAYSPEAIAEHTVGMMMCLNRRFHKAYQRTRDANFSLEGLTGFNFFGKTVGVIGSGKIGLATMRILKGLGMEILCYDPYPSQIAIDLGVKYTTLDDIFTHSDVITLHCPLTPENTHLLDTDSFEKMKNGVMIINTSRGGLLNSANAIEALKAGKIGALGLDVYDHEKELFFQDKSNDIITDDVFRRLSACHNVLFTGHQAFLTDEALENIASTTLRSIDAFIKGAASGNELIQA</sequence>
<dbReference type="SUPFAM" id="SSF52283">
    <property type="entry name" value="Formate/glycerate dehydrogenase catalytic domain-like"/>
    <property type="match status" value="1"/>
</dbReference>
<dbReference type="InterPro" id="IPR006140">
    <property type="entry name" value="D-isomer_DH_NAD-bd"/>
</dbReference>
<reference evidence="8" key="1">
    <citation type="submission" date="2014-09" db="EMBL/GenBank/DDBJ databases">
        <authorList>
            <person name="Hjerde E."/>
        </authorList>
    </citation>
    <scope>NUCLEOTIDE SEQUENCE [LARGE SCALE GENOMIC DNA]</scope>
    <source>
        <strain evidence="8">06/09/139</strain>
    </source>
</reference>
<dbReference type="CDD" id="cd12183">
    <property type="entry name" value="LDH_like_2"/>
    <property type="match status" value="1"/>
</dbReference>
<feature type="domain" description="D-isomer specific 2-hydroxyacid dehydrogenase NAD-binding" evidence="6">
    <location>
        <begin position="110"/>
        <end position="297"/>
    </location>
</feature>
<evidence type="ECO:0000256" key="3">
    <source>
        <dbReference type="ARBA" id="ARBA00023027"/>
    </source>
</evidence>
<dbReference type="InterPro" id="IPR006139">
    <property type="entry name" value="D-isomer_2_OHA_DH_cat_dom"/>
</dbReference>
<dbReference type="GO" id="GO:0008720">
    <property type="term" value="F:D-lactate dehydrogenase (NAD+) activity"/>
    <property type="evidence" value="ECO:0007669"/>
    <property type="project" value="UniProtKB-EC"/>
</dbReference>
<dbReference type="InterPro" id="IPR036291">
    <property type="entry name" value="NAD(P)-bd_dom_sf"/>
</dbReference>
<dbReference type="PANTHER" id="PTHR43026:SF1">
    <property type="entry name" value="2-HYDROXYACID DEHYDROGENASE HOMOLOG 1-RELATED"/>
    <property type="match status" value="1"/>
</dbReference>
<dbReference type="GeneID" id="28540615"/>
<dbReference type="AlphaFoldDB" id="A0A090KHV6"/>
<dbReference type="EC" id="1.1.1.28" evidence="7"/>
<dbReference type="EMBL" id="LN554846">
    <property type="protein sequence ID" value="CED71139.1"/>
    <property type="molecule type" value="Genomic_DNA"/>
</dbReference>
<evidence type="ECO:0000256" key="2">
    <source>
        <dbReference type="ARBA" id="ARBA00023002"/>
    </source>
</evidence>
<evidence type="ECO:0000259" key="5">
    <source>
        <dbReference type="Pfam" id="PF00389"/>
    </source>
</evidence>